<feature type="domain" description="Histidine kinase/HSP90-like ATPase" evidence="3">
    <location>
        <begin position="625"/>
        <end position="726"/>
    </location>
</feature>
<accession>A0A2A4GDK3</accession>
<dbReference type="PANTHER" id="PTHR10098:SF108">
    <property type="entry name" value="TETRATRICOPEPTIDE REPEAT PROTEIN 28"/>
    <property type="match status" value="1"/>
</dbReference>
<protein>
    <submittedName>
        <fullName evidence="5">Uncharacterized protein</fullName>
    </submittedName>
</protein>
<dbReference type="SUPFAM" id="SSF48452">
    <property type="entry name" value="TPR-like"/>
    <property type="match status" value="3"/>
</dbReference>
<keyword evidence="2" id="KW-0472">Membrane</keyword>
<proteinExistence type="predicted"/>
<feature type="transmembrane region" description="Helical" evidence="2">
    <location>
        <begin position="488"/>
        <end position="508"/>
    </location>
</feature>
<evidence type="ECO:0000313" key="6">
    <source>
        <dbReference type="Proteomes" id="UP000219559"/>
    </source>
</evidence>
<dbReference type="OrthoDB" id="6190788at2"/>
<feature type="repeat" description="TPR" evidence="1">
    <location>
        <begin position="245"/>
        <end position="278"/>
    </location>
</feature>
<keyword evidence="1" id="KW-0802">TPR repeat</keyword>
<name>A0A2A4GDK3_9FLAO</name>
<evidence type="ECO:0000256" key="2">
    <source>
        <dbReference type="SAM" id="Phobius"/>
    </source>
</evidence>
<dbReference type="GO" id="GO:0016020">
    <property type="term" value="C:membrane"/>
    <property type="evidence" value="ECO:0007669"/>
    <property type="project" value="InterPro"/>
</dbReference>
<dbReference type="Pfam" id="PF13424">
    <property type="entry name" value="TPR_12"/>
    <property type="match status" value="2"/>
</dbReference>
<dbReference type="AlphaFoldDB" id="A0A2A4GDK3"/>
<dbReference type="InterPro" id="IPR003594">
    <property type="entry name" value="HATPase_dom"/>
</dbReference>
<dbReference type="EMBL" id="NBWU01000001">
    <property type="protein sequence ID" value="PCE66050.1"/>
    <property type="molecule type" value="Genomic_DNA"/>
</dbReference>
<dbReference type="Proteomes" id="UP000219559">
    <property type="component" value="Unassembled WGS sequence"/>
</dbReference>
<feature type="repeat" description="TPR" evidence="1">
    <location>
        <begin position="165"/>
        <end position="198"/>
    </location>
</feature>
<dbReference type="InterPro" id="IPR036890">
    <property type="entry name" value="HATPase_C_sf"/>
</dbReference>
<dbReference type="Pfam" id="PF13181">
    <property type="entry name" value="TPR_8"/>
    <property type="match status" value="1"/>
</dbReference>
<feature type="repeat" description="TPR" evidence="1">
    <location>
        <begin position="205"/>
        <end position="238"/>
    </location>
</feature>
<dbReference type="PANTHER" id="PTHR10098">
    <property type="entry name" value="RAPSYN-RELATED"/>
    <property type="match status" value="1"/>
</dbReference>
<sequence length="731" mass="83011">MGKLFKTFLIVICLTRLNEPLQSQTQELDSLKTALANHTVQDTTRANLLYSMAYYNFQRDSEQANLYLNKAASLSDSLNYALGQAKVFYLKGVFENIKSNIPQSLSYFEQALEKYKSINDIKGMGVINIAFGITHYDLSEYDKAIERYKKAQKIYEELGDEREQITCLINIGNAYSEKGEYTKTIDYYKRALKRSKASGDADGVSSVQFNLGVVYKIQGNYPLAIANYNKALQYNLATQDTLAMAKCYNNLGDIYTLMENYDRALGHLKKSLKYAQQKGNTRLVASTQSIIGGIYLKKNDPESALNYYKTSLELSENTNDLRQLAVCYNSIGKAKLMSRYPKEARKAFEKANEISSEIQNKQLLAESYLGIAESLLWENQFHKAVTPLNLGSEIADELEMLAMRKKVAGLRYTIFQGNRDYKKALESHIQYKKLNDSLFNKENVEKIAQLEYEYKYKQAMDSANIRELKLTKTVLTTSQDLEKSRQRYLWAVIGILLVTSVLGGAFFFQKYQNIKAKNQTILTEQKLLRSQMTPHFMFNSLSVLQGMILNQENGKSLTYLSKFSKLLRSTLEGSRQKLVALSDELATIDGYMELCNLDTNPPYQYTLQVDPDVDPRSLKIPPMLIQPFVENSVEHAFTAYEPNKRIEVGIQCKNQQLCCTITDNGKGISENRSKTKKGKNSLATTISTERLQKLAKEFGMPGSITIQNRAVFGEKGTLVTLIIPYKIHVDS</sequence>
<dbReference type="InterPro" id="IPR019734">
    <property type="entry name" value="TPR_rpt"/>
</dbReference>
<dbReference type="Gene3D" id="3.30.565.10">
    <property type="entry name" value="Histidine kinase-like ATPase, C-terminal domain"/>
    <property type="match status" value="1"/>
</dbReference>
<keyword evidence="2" id="KW-0812">Transmembrane</keyword>
<dbReference type="SMART" id="SM00028">
    <property type="entry name" value="TPR"/>
    <property type="match status" value="8"/>
</dbReference>
<keyword evidence="6" id="KW-1185">Reference proteome</keyword>
<dbReference type="InterPro" id="IPR011990">
    <property type="entry name" value="TPR-like_helical_dom_sf"/>
</dbReference>
<feature type="domain" description="Signal transduction histidine kinase internal region" evidence="4">
    <location>
        <begin position="524"/>
        <end position="597"/>
    </location>
</feature>
<keyword evidence="2" id="KW-1133">Transmembrane helix</keyword>
<evidence type="ECO:0000259" key="3">
    <source>
        <dbReference type="Pfam" id="PF02518"/>
    </source>
</evidence>
<dbReference type="SUPFAM" id="SSF55874">
    <property type="entry name" value="ATPase domain of HSP90 chaperone/DNA topoisomerase II/histidine kinase"/>
    <property type="match status" value="1"/>
</dbReference>
<dbReference type="Pfam" id="PF02518">
    <property type="entry name" value="HATPase_c"/>
    <property type="match status" value="1"/>
</dbReference>
<dbReference type="InterPro" id="IPR010559">
    <property type="entry name" value="Sig_transdc_His_kin_internal"/>
</dbReference>
<dbReference type="Pfam" id="PF06580">
    <property type="entry name" value="His_kinase"/>
    <property type="match status" value="1"/>
</dbReference>
<evidence type="ECO:0000259" key="4">
    <source>
        <dbReference type="Pfam" id="PF06580"/>
    </source>
</evidence>
<feature type="repeat" description="TPR" evidence="1">
    <location>
        <begin position="285"/>
        <end position="318"/>
    </location>
</feature>
<comment type="caution">
    <text evidence="5">The sequence shown here is derived from an EMBL/GenBank/DDBJ whole genome shotgun (WGS) entry which is preliminary data.</text>
</comment>
<evidence type="ECO:0000313" key="5">
    <source>
        <dbReference type="EMBL" id="PCE66050.1"/>
    </source>
</evidence>
<reference evidence="5 6" key="1">
    <citation type="submission" date="2017-04" db="EMBL/GenBank/DDBJ databases">
        <title>A new member of the family Flavobacteriaceae isolated from ascidians.</title>
        <authorList>
            <person name="Chen L."/>
        </authorList>
    </citation>
    <scope>NUCLEOTIDE SEQUENCE [LARGE SCALE GENOMIC DNA]</scope>
    <source>
        <strain evidence="5 6">HQA918</strain>
    </source>
</reference>
<gene>
    <name evidence="5" type="ORF">B7P33_01750</name>
</gene>
<dbReference type="Gene3D" id="1.25.40.10">
    <property type="entry name" value="Tetratricopeptide repeat domain"/>
    <property type="match status" value="3"/>
</dbReference>
<evidence type="ECO:0000256" key="1">
    <source>
        <dbReference type="PROSITE-ProRule" id="PRU00339"/>
    </source>
</evidence>
<organism evidence="5 6">
    <name type="scientific">Sediminicola luteus</name>
    <dbReference type="NCBI Taxonomy" id="319238"/>
    <lineage>
        <taxon>Bacteria</taxon>
        <taxon>Pseudomonadati</taxon>
        <taxon>Bacteroidota</taxon>
        <taxon>Flavobacteriia</taxon>
        <taxon>Flavobacteriales</taxon>
        <taxon>Flavobacteriaceae</taxon>
        <taxon>Sediminicola</taxon>
    </lineage>
</organism>
<dbReference type="PROSITE" id="PS50005">
    <property type="entry name" value="TPR"/>
    <property type="match status" value="4"/>
</dbReference>
<dbReference type="GO" id="GO:0000155">
    <property type="term" value="F:phosphorelay sensor kinase activity"/>
    <property type="evidence" value="ECO:0007669"/>
    <property type="project" value="InterPro"/>
</dbReference>